<dbReference type="Proteomes" id="UP000828048">
    <property type="component" value="Chromosome 6"/>
</dbReference>
<evidence type="ECO:0000313" key="2">
    <source>
        <dbReference type="Proteomes" id="UP000828048"/>
    </source>
</evidence>
<dbReference type="EMBL" id="CM037156">
    <property type="protein sequence ID" value="KAH7839084.1"/>
    <property type="molecule type" value="Genomic_DNA"/>
</dbReference>
<reference evidence="1 2" key="1">
    <citation type="journal article" date="2021" name="Hortic Res">
        <title>High-quality reference genome and annotation aids understanding of berry development for evergreen blueberry (Vaccinium darrowii).</title>
        <authorList>
            <person name="Yu J."/>
            <person name="Hulse-Kemp A.M."/>
            <person name="Babiker E."/>
            <person name="Staton M."/>
        </authorList>
    </citation>
    <scope>NUCLEOTIDE SEQUENCE [LARGE SCALE GENOMIC DNA]</scope>
    <source>
        <strain evidence="2">cv. NJ 8807/NJ 8810</strain>
        <tissue evidence="1">Young leaf</tissue>
    </source>
</reference>
<sequence length="401" mass="45197">MLRFLSKSKLLTQIKIALDSPTQICSSHISLLSLSSNSSFSVSSVGGSSNSNIRPSTKQNPSFTVKNLINSGGSSHESCIPSESLEKPNSVIRLFEDSGFSQTQIRTIVSKRPVLLLYNASLLKPKLDFLHSIGMSEADVVNMVTKDPFILYRSLKNHLIPSFGLLRTLLGGERNVVNALKSHPSIIRYDVAKRLAPNVETLRIMGVPESQVSRMVTRFTCSRALASMQPQWFRNVVSTLIGMGFSPSSKSFERAVYAMGGRNELGWEGKLKFYGSLGFSNKEVFFMFKKQSIAMCLSNKKIRAAVEFFCNKFHWGLPQLARRPNVLLYSLEKRTIPRCAVLQVLVSRNKIRANVKVLTFLPMTEINFLGKYVNKYKDELSEVWDAYQGKLEFDEYTFRLE</sequence>
<accession>A0ACB7XFD8</accession>
<proteinExistence type="predicted"/>
<organism evidence="1 2">
    <name type="scientific">Vaccinium darrowii</name>
    <dbReference type="NCBI Taxonomy" id="229202"/>
    <lineage>
        <taxon>Eukaryota</taxon>
        <taxon>Viridiplantae</taxon>
        <taxon>Streptophyta</taxon>
        <taxon>Embryophyta</taxon>
        <taxon>Tracheophyta</taxon>
        <taxon>Spermatophyta</taxon>
        <taxon>Magnoliopsida</taxon>
        <taxon>eudicotyledons</taxon>
        <taxon>Gunneridae</taxon>
        <taxon>Pentapetalae</taxon>
        <taxon>asterids</taxon>
        <taxon>Ericales</taxon>
        <taxon>Ericaceae</taxon>
        <taxon>Vaccinioideae</taxon>
        <taxon>Vaccinieae</taxon>
        <taxon>Vaccinium</taxon>
    </lineage>
</organism>
<name>A0ACB7XFD8_9ERIC</name>
<evidence type="ECO:0000313" key="1">
    <source>
        <dbReference type="EMBL" id="KAH7839084.1"/>
    </source>
</evidence>
<comment type="caution">
    <text evidence="1">The sequence shown here is derived from an EMBL/GenBank/DDBJ whole genome shotgun (WGS) entry which is preliminary data.</text>
</comment>
<keyword evidence="2" id="KW-1185">Reference proteome</keyword>
<gene>
    <name evidence="1" type="ORF">Vadar_034707</name>
</gene>
<protein>
    <submittedName>
        <fullName evidence="1">Uncharacterized protein</fullName>
    </submittedName>
</protein>